<protein>
    <submittedName>
        <fullName evidence="1">Uncharacterized protein</fullName>
    </submittedName>
</protein>
<accession>A0A7S4W0W3</accession>
<gene>
    <name evidence="1" type="ORF">AMON00008_LOCUS61748</name>
</gene>
<sequence>MWSTLRGLPRAPWRWLTQAPGGPTAAGAVAAAALLACNPVQIPDTRQSRQGRRQRDSLRRAHPHLARCEGLQVEGGPRFSFCERTDSYTPVFVATATANTASVNVNGALLRGYARSMGNVGMKEDVYDRLYSAMLREAQAAPGRLRAAVNAPQGAVGAMHDLGFAGSFSRVPGHCSPSQHGAVGAVFIDVYAPAHRPLCERNVALIYVEGPNGNVGAGGTGLFGVARPAIGDSDDFLKAVEDTASNTMLAVREYNGLAEVGRAGPEALPRIEVLQFCLVSGGPYRHPEVSKLDVAKAIVRGLIAGCSGGSPGTVGAPPAVRLAYDEDVFRTAVKAVAG</sequence>
<organism evidence="1">
    <name type="scientific">Alexandrium monilatum</name>
    <dbReference type="NCBI Taxonomy" id="311494"/>
    <lineage>
        <taxon>Eukaryota</taxon>
        <taxon>Sar</taxon>
        <taxon>Alveolata</taxon>
        <taxon>Dinophyceae</taxon>
        <taxon>Gonyaulacales</taxon>
        <taxon>Pyrocystaceae</taxon>
        <taxon>Alexandrium</taxon>
    </lineage>
</organism>
<reference evidence="1" key="1">
    <citation type="submission" date="2021-01" db="EMBL/GenBank/DDBJ databases">
        <authorList>
            <person name="Corre E."/>
            <person name="Pelletier E."/>
            <person name="Niang G."/>
            <person name="Scheremetjew M."/>
            <person name="Finn R."/>
            <person name="Kale V."/>
            <person name="Holt S."/>
            <person name="Cochrane G."/>
            <person name="Meng A."/>
            <person name="Brown T."/>
            <person name="Cohen L."/>
        </authorList>
    </citation>
    <scope>NUCLEOTIDE SEQUENCE</scope>
    <source>
        <strain evidence="1">CCMP3105</strain>
    </source>
</reference>
<proteinExistence type="predicted"/>
<evidence type="ECO:0000313" key="1">
    <source>
        <dbReference type="EMBL" id="CAE4664090.1"/>
    </source>
</evidence>
<dbReference type="AlphaFoldDB" id="A0A7S4W0W3"/>
<dbReference type="EMBL" id="HBNR01086188">
    <property type="protein sequence ID" value="CAE4664090.1"/>
    <property type="molecule type" value="Transcribed_RNA"/>
</dbReference>
<name>A0A7S4W0W3_9DINO</name>